<accession>B4I952</accession>
<evidence type="ECO:0000313" key="2">
    <source>
        <dbReference type="EMBL" id="EDW43733.1"/>
    </source>
</evidence>
<name>B4I952_DROSE</name>
<evidence type="ECO:0000256" key="1">
    <source>
        <dbReference type="SAM" id="MobiDB-lite"/>
    </source>
</evidence>
<evidence type="ECO:0000313" key="3">
    <source>
        <dbReference type="Proteomes" id="UP000001292"/>
    </source>
</evidence>
<dbReference type="EMBL" id="CH480825">
    <property type="protein sequence ID" value="EDW43733.1"/>
    <property type="molecule type" value="Genomic_DNA"/>
</dbReference>
<keyword evidence="3" id="KW-1185">Reference proteome</keyword>
<sequence>MGKNSYCSRVHYQQQGETSGTFGSANITQSDSGPSNHLQLDTRERWLALLRYYTVEMHFLGYKIYYLVTYSPQALLTRSQMGGGNRGCFGHGNFPQSRVP</sequence>
<reference evidence="2 3" key="1">
    <citation type="journal article" date="2007" name="Nature">
        <title>Evolution of genes and genomes on the Drosophila phylogeny.</title>
        <authorList>
            <consortium name="Drosophila 12 Genomes Consortium"/>
            <person name="Clark A.G."/>
            <person name="Eisen M.B."/>
            <person name="Smith D.R."/>
            <person name="Bergman C.M."/>
            <person name="Oliver B."/>
            <person name="Markow T.A."/>
            <person name="Kaufman T.C."/>
            <person name="Kellis M."/>
            <person name="Gelbart W."/>
            <person name="Iyer V.N."/>
            <person name="Pollard D.A."/>
            <person name="Sackton T.B."/>
            <person name="Larracuente A.M."/>
            <person name="Singh N.D."/>
            <person name="Abad J.P."/>
            <person name="Abt D.N."/>
            <person name="Adryan B."/>
            <person name="Aguade M."/>
            <person name="Akashi H."/>
            <person name="Anderson W.W."/>
            <person name="Aquadro C.F."/>
            <person name="Ardell D.H."/>
            <person name="Arguello R."/>
            <person name="Artieri C.G."/>
            <person name="Barbash D.A."/>
            <person name="Barker D."/>
            <person name="Barsanti P."/>
            <person name="Batterham P."/>
            <person name="Batzoglou S."/>
            <person name="Begun D."/>
            <person name="Bhutkar A."/>
            <person name="Blanco E."/>
            <person name="Bosak S.A."/>
            <person name="Bradley R.K."/>
            <person name="Brand A.D."/>
            <person name="Brent M.R."/>
            <person name="Brooks A.N."/>
            <person name="Brown R.H."/>
            <person name="Butlin R.K."/>
            <person name="Caggese C."/>
            <person name="Calvi B.R."/>
            <person name="Bernardo de Carvalho A."/>
            <person name="Caspi A."/>
            <person name="Castrezana S."/>
            <person name="Celniker S.E."/>
            <person name="Chang J.L."/>
            <person name="Chapple C."/>
            <person name="Chatterji S."/>
            <person name="Chinwalla A."/>
            <person name="Civetta A."/>
            <person name="Clifton S.W."/>
            <person name="Comeron J.M."/>
            <person name="Costello J.C."/>
            <person name="Coyne J.A."/>
            <person name="Daub J."/>
            <person name="David R.G."/>
            <person name="Delcher A.L."/>
            <person name="Delehaunty K."/>
            <person name="Do C.B."/>
            <person name="Ebling H."/>
            <person name="Edwards K."/>
            <person name="Eickbush T."/>
            <person name="Evans J.D."/>
            <person name="Filipski A."/>
            <person name="Findeiss S."/>
            <person name="Freyhult E."/>
            <person name="Fulton L."/>
            <person name="Fulton R."/>
            <person name="Garcia A.C."/>
            <person name="Gardiner A."/>
            <person name="Garfield D.A."/>
            <person name="Garvin B.E."/>
            <person name="Gibson G."/>
            <person name="Gilbert D."/>
            <person name="Gnerre S."/>
            <person name="Godfrey J."/>
            <person name="Good R."/>
            <person name="Gotea V."/>
            <person name="Gravely B."/>
            <person name="Greenberg A.J."/>
            <person name="Griffiths-Jones S."/>
            <person name="Gross S."/>
            <person name="Guigo R."/>
            <person name="Gustafson E.A."/>
            <person name="Haerty W."/>
            <person name="Hahn M.W."/>
            <person name="Halligan D.L."/>
            <person name="Halpern A.L."/>
            <person name="Halter G.M."/>
            <person name="Han M.V."/>
            <person name="Heger A."/>
            <person name="Hillier L."/>
            <person name="Hinrichs A.S."/>
            <person name="Holmes I."/>
            <person name="Hoskins R.A."/>
            <person name="Hubisz M.J."/>
            <person name="Hultmark D."/>
            <person name="Huntley M.A."/>
            <person name="Jaffe D.B."/>
            <person name="Jagadeeshan S."/>
            <person name="Jeck W.R."/>
            <person name="Johnson J."/>
            <person name="Jones C.D."/>
            <person name="Jordan W.C."/>
            <person name="Karpen G.H."/>
            <person name="Kataoka E."/>
            <person name="Keightley P.D."/>
            <person name="Kheradpour P."/>
            <person name="Kirkness E.F."/>
            <person name="Koerich L.B."/>
            <person name="Kristiansen K."/>
            <person name="Kudrna D."/>
            <person name="Kulathinal R.J."/>
            <person name="Kumar S."/>
            <person name="Kwok R."/>
            <person name="Lander E."/>
            <person name="Langley C.H."/>
            <person name="Lapoint R."/>
            <person name="Lazzaro B.P."/>
            <person name="Lee S.J."/>
            <person name="Levesque L."/>
            <person name="Li R."/>
            <person name="Lin C.F."/>
            <person name="Lin M.F."/>
            <person name="Lindblad-Toh K."/>
            <person name="Llopart A."/>
            <person name="Long M."/>
            <person name="Low L."/>
            <person name="Lozovsky E."/>
            <person name="Lu J."/>
            <person name="Luo M."/>
            <person name="Machado C.A."/>
            <person name="Makalowski W."/>
            <person name="Marzo M."/>
            <person name="Matsuda M."/>
            <person name="Matzkin L."/>
            <person name="McAllister B."/>
            <person name="McBride C.S."/>
            <person name="McKernan B."/>
            <person name="McKernan K."/>
            <person name="Mendez-Lago M."/>
            <person name="Minx P."/>
            <person name="Mollenhauer M.U."/>
            <person name="Montooth K."/>
            <person name="Mount S.M."/>
            <person name="Mu X."/>
            <person name="Myers E."/>
            <person name="Negre B."/>
            <person name="Newfeld S."/>
            <person name="Nielsen R."/>
            <person name="Noor M.A."/>
            <person name="O'Grady P."/>
            <person name="Pachter L."/>
            <person name="Papaceit M."/>
            <person name="Parisi M.J."/>
            <person name="Parisi M."/>
            <person name="Parts L."/>
            <person name="Pedersen J.S."/>
            <person name="Pesole G."/>
            <person name="Phillippy A.M."/>
            <person name="Ponting C.P."/>
            <person name="Pop M."/>
            <person name="Porcelli D."/>
            <person name="Powell J.R."/>
            <person name="Prohaska S."/>
            <person name="Pruitt K."/>
            <person name="Puig M."/>
            <person name="Quesneville H."/>
            <person name="Ram K.R."/>
            <person name="Rand D."/>
            <person name="Rasmussen M.D."/>
            <person name="Reed L.K."/>
            <person name="Reenan R."/>
            <person name="Reily A."/>
            <person name="Remington K.A."/>
            <person name="Rieger T.T."/>
            <person name="Ritchie M.G."/>
            <person name="Robin C."/>
            <person name="Rogers Y.H."/>
            <person name="Rohde C."/>
            <person name="Rozas J."/>
            <person name="Rubenfield M.J."/>
            <person name="Ruiz A."/>
            <person name="Russo S."/>
            <person name="Salzberg S.L."/>
            <person name="Sanchez-Gracia A."/>
            <person name="Saranga D.J."/>
            <person name="Sato H."/>
            <person name="Schaeffer S.W."/>
            <person name="Schatz M.C."/>
            <person name="Schlenke T."/>
            <person name="Schwartz R."/>
            <person name="Segarra C."/>
            <person name="Singh R.S."/>
            <person name="Sirot L."/>
            <person name="Sirota M."/>
            <person name="Sisneros N.B."/>
            <person name="Smith C.D."/>
            <person name="Smith T.F."/>
            <person name="Spieth J."/>
            <person name="Stage D.E."/>
            <person name="Stark A."/>
            <person name="Stephan W."/>
            <person name="Strausberg R.L."/>
            <person name="Strempel S."/>
            <person name="Sturgill D."/>
            <person name="Sutton G."/>
            <person name="Sutton G.G."/>
            <person name="Tao W."/>
            <person name="Teichmann S."/>
            <person name="Tobari Y.N."/>
            <person name="Tomimura Y."/>
            <person name="Tsolas J.M."/>
            <person name="Valente V.L."/>
            <person name="Venter E."/>
            <person name="Venter J.C."/>
            <person name="Vicario S."/>
            <person name="Vieira F.G."/>
            <person name="Vilella A.J."/>
            <person name="Villasante A."/>
            <person name="Walenz B."/>
            <person name="Wang J."/>
            <person name="Wasserman M."/>
            <person name="Watts T."/>
            <person name="Wilson D."/>
            <person name="Wilson R.K."/>
            <person name="Wing R.A."/>
            <person name="Wolfner M.F."/>
            <person name="Wong A."/>
            <person name="Wong G.K."/>
            <person name="Wu C.I."/>
            <person name="Wu G."/>
            <person name="Yamamoto D."/>
            <person name="Yang H.P."/>
            <person name="Yang S.P."/>
            <person name="Yorke J.A."/>
            <person name="Yoshida K."/>
            <person name="Zdobnov E."/>
            <person name="Zhang P."/>
            <person name="Zhang Y."/>
            <person name="Zimin A.V."/>
            <person name="Baldwin J."/>
            <person name="Abdouelleil A."/>
            <person name="Abdulkadir J."/>
            <person name="Abebe A."/>
            <person name="Abera B."/>
            <person name="Abreu J."/>
            <person name="Acer S.C."/>
            <person name="Aftuck L."/>
            <person name="Alexander A."/>
            <person name="An P."/>
            <person name="Anderson E."/>
            <person name="Anderson S."/>
            <person name="Arachi H."/>
            <person name="Azer M."/>
            <person name="Bachantsang P."/>
            <person name="Barry A."/>
            <person name="Bayul T."/>
            <person name="Berlin A."/>
            <person name="Bessette D."/>
            <person name="Bloom T."/>
            <person name="Blye J."/>
            <person name="Boguslavskiy L."/>
            <person name="Bonnet C."/>
            <person name="Boukhgalter B."/>
            <person name="Bourzgui I."/>
            <person name="Brown A."/>
            <person name="Cahill P."/>
            <person name="Channer S."/>
            <person name="Cheshatsang Y."/>
            <person name="Chuda L."/>
            <person name="Citroen M."/>
            <person name="Collymore A."/>
            <person name="Cooke P."/>
            <person name="Costello M."/>
            <person name="D'Aco K."/>
            <person name="Daza R."/>
            <person name="De Haan G."/>
            <person name="DeGray S."/>
            <person name="DeMaso C."/>
            <person name="Dhargay N."/>
            <person name="Dooley K."/>
            <person name="Dooley E."/>
            <person name="Doricent M."/>
            <person name="Dorje P."/>
            <person name="Dorjee K."/>
            <person name="Dupes A."/>
            <person name="Elong R."/>
            <person name="Falk J."/>
            <person name="Farina A."/>
            <person name="Faro S."/>
            <person name="Ferguson D."/>
            <person name="Fisher S."/>
            <person name="Foley C.D."/>
            <person name="Franke A."/>
            <person name="Friedrich D."/>
            <person name="Gadbois L."/>
            <person name="Gearin G."/>
            <person name="Gearin C.R."/>
            <person name="Giannoukos G."/>
            <person name="Goode T."/>
            <person name="Graham J."/>
            <person name="Grandbois E."/>
            <person name="Grewal S."/>
            <person name="Gyaltsen K."/>
            <person name="Hafez N."/>
            <person name="Hagos B."/>
            <person name="Hall J."/>
            <person name="Henson C."/>
            <person name="Hollinger A."/>
            <person name="Honan T."/>
            <person name="Huard M.D."/>
            <person name="Hughes L."/>
            <person name="Hurhula B."/>
            <person name="Husby M.E."/>
            <person name="Kamat A."/>
            <person name="Kanga B."/>
            <person name="Kashin S."/>
            <person name="Khazanovich D."/>
            <person name="Kisner P."/>
            <person name="Lance K."/>
            <person name="Lara M."/>
            <person name="Lee W."/>
            <person name="Lennon N."/>
            <person name="Letendre F."/>
            <person name="LeVine R."/>
            <person name="Lipovsky A."/>
            <person name="Liu X."/>
            <person name="Liu J."/>
            <person name="Liu S."/>
            <person name="Lokyitsang T."/>
            <person name="Lokyitsang Y."/>
            <person name="Lubonja R."/>
            <person name="Lui A."/>
            <person name="MacDonald P."/>
            <person name="Magnisalis V."/>
            <person name="Maru K."/>
            <person name="Matthews C."/>
            <person name="McCusker W."/>
            <person name="McDonough S."/>
            <person name="Mehta T."/>
            <person name="Meldrim J."/>
            <person name="Meneus L."/>
            <person name="Mihai O."/>
            <person name="Mihalev A."/>
            <person name="Mihova T."/>
            <person name="Mittelman R."/>
            <person name="Mlenga V."/>
            <person name="Montmayeur A."/>
            <person name="Mulrain L."/>
            <person name="Navidi A."/>
            <person name="Naylor J."/>
            <person name="Negash T."/>
            <person name="Nguyen T."/>
            <person name="Nguyen N."/>
            <person name="Nicol R."/>
            <person name="Norbu C."/>
            <person name="Norbu N."/>
            <person name="Novod N."/>
            <person name="O'Neill B."/>
            <person name="Osman S."/>
            <person name="Markiewicz E."/>
            <person name="Oyono O.L."/>
            <person name="Patti C."/>
            <person name="Phunkhang P."/>
            <person name="Pierre F."/>
            <person name="Priest M."/>
            <person name="Raghuraman S."/>
            <person name="Rege F."/>
            <person name="Reyes R."/>
            <person name="Rise C."/>
            <person name="Rogov P."/>
            <person name="Ross K."/>
            <person name="Ryan E."/>
            <person name="Settipalli S."/>
            <person name="Shea T."/>
            <person name="Sherpa N."/>
            <person name="Shi L."/>
            <person name="Shih D."/>
            <person name="Sparrow T."/>
            <person name="Spaulding J."/>
            <person name="Stalker J."/>
            <person name="Stange-Thomann N."/>
            <person name="Stavropoulos S."/>
            <person name="Stone C."/>
            <person name="Strader C."/>
            <person name="Tesfaye S."/>
            <person name="Thomson T."/>
            <person name="Thoulutsang Y."/>
            <person name="Thoulutsang D."/>
            <person name="Topham K."/>
            <person name="Topping I."/>
            <person name="Tsamla T."/>
            <person name="Vassiliev H."/>
            <person name="Vo A."/>
            <person name="Wangchuk T."/>
            <person name="Wangdi T."/>
            <person name="Weiand M."/>
            <person name="Wilkinson J."/>
            <person name="Wilson A."/>
            <person name="Yadav S."/>
            <person name="Young G."/>
            <person name="Yu Q."/>
            <person name="Zembek L."/>
            <person name="Zhong D."/>
            <person name="Zimmer A."/>
            <person name="Zwirko Z."/>
            <person name="Jaffe D.B."/>
            <person name="Alvarez P."/>
            <person name="Brockman W."/>
            <person name="Butler J."/>
            <person name="Chin C."/>
            <person name="Gnerre S."/>
            <person name="Grabherr M."/>
            <person name="Kleber M."/>
            <person name="Mauceli E."/>
            <person name="MacCallum I."/>
        </authorList>
    </citation>
    <scope>NUCLEOTIDE SEQUENCE [LARGE SCALE GENOMIC DNA]</scope>
    <source>
        <strain evidence="3">Rob3c / Tucson 14021-0248.25</strain>
    </source>
</reference>
<dbReference type="HOGENOM" id="CLU_2308930_0_0_1"/>
<proteinExistence type="predicted"/>
<protein>
    <submittedName>
        <fullName evidence="2">GM19488</fullName>
    </submittedName>
</protein>
<gene>
    <name evidence="2" type="primary">Dsec\GM19488</name>
    <name evidence="2" type="ORF">Dsec_GM19488</name>
</gene>
<dbReference type="Proteomes" id="UP000001292">
    <property type="component" value="Unassembled WGS sequence"/>
</dbReference>
<organism evidence="3">
    <name type="scientific">Drosophila sechellia</name>
    <name type="common">Fruit fly</name>
    <dbReference type="NCBI Taxonomy" id="7238"/>
    <lineage>
        <taxon>Eukaryota</taxon>
        <taxon>Metazoa</taxon>
        <taxon>Ecdysozoa</taxon>
        <taxon>Arthropoda</taxon>
        <taxon>Hexapoda</taxon>
        <taxon>Insecta</taxon>
        <taxon>Pterygota</taxon>
        <taxon>Neoptera</taxon>
        <taxon>Endopterygota</taxon>
        <taxon>Diptera</taxon>
        <taxon>Brachycera</taxon>
        <taxon>Muscomorpha</taxon>
        <taxon>Ephydroidea</taxon>
        <taxon>Drosophilidae</taxon>
        <taxon>Drosophila</taxon>
        <taxon>Sophophora</taxon>
    </lineage>
</organism>
<feature type="region of interest" description="Disordered" evidence="1">
    <location>
        <begin position="16"/>
        <end position="38"/>
    </location>
</feature>
<dbReference type="AlphaFoldDB" id="B4I952"/>